<name>A0AC61SC99_9EURY</name>
<reference evidence="1" key="1">
    <citation type="submission" date="2018-09" db="EMBL/GenBank/DDBJ databases">
        <title>A genomic encyclopedia of anaerobic methanotrophic archaea.</title>
        <authorList>
            <person name="Skennerton C.T."/>
            <person name="Chadwick G.L."/>
            <person name="Laso-Perez R."/>
            <person name="Leu A.O."/>
            <person name="Speth D.R."/>
            <person name="Yu H."/>
            <person name="Morgan-Lang C."/>
            <person name="Hatzenpichler R."/>
            <person name="Goudeau D."/>
            <person name="Malmstrom R."/>
            <person name="Woyke T."/>
            <person name="Hallam S."/>
            <person name="Tyson G.W."/>
            <person name="Wegener G."/>
            <person name="Boetius A."/>
            <person name="Orphan V.J."/>
        </authorList>
    </citation>
    <scope>NUCLEOTIDE SEQUENCE</scope>
    <source>
        <strain evidence="1">CONS3730D10UFb2</strain>
    </source>
</reference>
<accession>A0AC61SC99</accession>
<organism evidence="1 2">
    <name type="scientific">Candidatus Methanomarinus sp</name>
    <dbReference type="NCBI Taxonomy" id="3386244"/>
    <lineage>
        <taxon>Archaea</taxon>
        <taxon>Methanobacteriati</taxon>
        <taxon>Methanobacteriota</taxon>
        <taxon>Stenosarchaea group</taxon>
        <taxon>Methanomicrobia</taxon>
        <taxon>Methanosarcinales</taxon>
        <taxon>ANME-2 cluster</taxon>
        <taxon>Candidatus Methanocomedenaceae</taxon>
        <taxon>Candidatus Methanomarinus</taxon>
    </lineage>
</organism>
<comment type="caution">
    <text evidence="1">The sequence shown here is derived from an EMBL/GenBank/DDBJ whole genome shotgun (WGS) entry which is preliminary data.</text>
</comment>
<sequence length="68" mass="7979">MKKHDFSNIPKMDYIQTLNFISKNVITPERPHPDVKEVNLENIMVHLGGTKGEMNYLSQIKIIRKRTK</sequence>
<gene>
    <name evidence="1" type="ORF">C5S46_01245</name>
</gene>
<protein>
    <submittedName>
        <fullName evidence="1">Uncharacterized protein</fullName>
    </submittedName>
</protein>
<proteinExistence type="predicted"/>
<dbReference type="Proteomes" id="UP000315423">
    <property type="component" value="Unassembled WGS sequence"/>
</dbReference>
<evidence type="ECO:0000313" key="1">
    <source>
        <dbReference type="EMBL" id="TKY92311.1"/>
    </source>
</evidence>
<evidence type="ECO:0000313" key="2">
    <source>
        <dbReference type="Proteomes" id="UP000315423"/>
    </source>
</evidence>
<dbReference type="EMBL" id="QYBA01000040">
    <property type="protein sequence ID" value="TKY92311.1"/>
    <property type="molecule type" value="Genomic_DNA"/>
</dbReference>